<sequence>PGKRVQVIAAGGKHSLQNNLAAIVKDRGFDKVRWLGIVQDADTDAQSALQRIQSALTAVGLPFPSAAWVPTKTEPAVVAIVLPDGSSVGDLEELLLRAVERDEPSCMKCIDAYFDCLEVNGVQQPRQLSKAKAHAYLSSLEHPDRQLGVAAQAGLLPLGSSTFDGLRELISGQD</sequence>
<dbReference type="AlphaFoldDB" id="X0WCF7"/>
<evidence type="ECO:0000313" key="1">
    <source>
        <dbReference type="EMBL" id="GAG22263.1"/>
    </source>
</evidence>
<reference evidence="1" key="1">
    <citation type="journal article" date="2014" name="Front. Microbiol.">
        <title>High frequency of phylogenetically diverse reductive dehalogenase-homologous genes in deep subseafloor sedimentary metagenomes.</title>
        <authorList>
            <person name="Kawai M."/>
            <person name="Futagami T."/>
            <person name="Toyoda A."/>
            <person name="Takaki Y."/>
            <person name="Nishi S."/>
            <person name="Hori S."/>
            <person name="Arai W."/>
            <person name="Tsubouchi T."/>
            <person name="Morono Y."/>
            <person name="Uchiyama I."/>
            <person name="Ito T."/>
            <person name="Fujiyama A."/>
            <person name="Inagaki F."/>
            <person name="Takami H."/>
        </authorList>
    </citation>
    <scope>NUCLEOTIDE SEQUENCE</scope>
    <source>
        <strain evidence="1">Expedition CK06-06</strain>
    </source>
</reference>
<accession>X0WCF7</accession>
<comment type="caution">
    <text evidence="1">The sequence shown here is derived from an EMBL/GenBank/DDBJ whole genome shotgun (WGS) entry which is preliminary data.</text>
</comment>
<name>X0WCF7_9ZZZZ</name>
<proteinExistence type="predicted"/>
<dbReference type="EMBL" id="BARS01031805">
    <property type="protein sequence ID" value="GAG22263.1"/>
    <property type="molecule type" value="Genomic_DNA"/>
</dbReference>
<protein>
    <submittedName>
        <fullName evidence="1">Uncharacterized protein</fullName>
    </submittedName>
</protein>
<gene>
    <name evidence="1" type="ORF">S01H1_49435</name>
</gene>
<dbReference type="InterPro" id="IPR024508">
    <property type="entry name" value="DUF3226"/>
</dbReference>
<feature type="non-terminal residue" evidence="1">
    <location>
        <position position="1"/>
    </location>
</feature>
<dbReference type="SUPFAM" id="SSF160945">
    <property type="entry name" value="PH0156-like"/>
    <property type="match status" value="1"/>
</dbReference>
<dbReference type="Pfam" id="PF11536">
    <property type="entry name" value="DUF3226"/>
    <property type="match status" value="1"/>
</dbReference>
<organism evidence="1">
    <name type="scientific">marine sediment metagenome</name>
    <dbReference type="NCBI Taxonomy" id="412755"/>
    <lineage>
        <taxon>unclassified sequences</taxon>
        <taxon>metagenomes</taxon>
        <taxon>ecological metagenomes</taxon>
    </lineage>
</organism>